<name>A0A0C3RV27_PHLG1</name>
<accession>A0A0C3RV27</accession>
<dbReference type="EMBL" id="KN840555">
    <property type="protein sequence ID" value="KIP05036.1"/>
    <property type="molecule type" value="Genomic_DNA"/>
</dbReference>
<keyword evidence="3" id="KW-1185">Reference proteome</keyword>
<dbReference type="Proteomes" id="UP000053257">
    <property type="component" value="Unassembled WGS sequence"/>
</dbReference>
<reference evidence="2 3" key="1">
    <citation type="journal article" date="2014" name="PLoS Genet.">
        <title>Analysis of the Phlebiopsis gigantea genome, transcriptome and secretome provides insight into its pioneer colonization strategies of wood.</title>
        <authorList>
            <person name="Hori C."/>
            <person name="Ishida T."/>
            <person name="Igarashi K."/>
            <person name="Samejima M."/>
            <person name="Suzuki H."/>
            <person name="Master E."/>
            <person name="Ferreira P."/>
            <person name="Ruiz-Duenas F.J."/>
            <person name="Held B."/>
            <person name="Canessa P."/>
            <person name="Larrondo L.F."/>
            <person name="Schmoll M."/>
            <person name="Druzhinina I.S."/>
            <person name="Kubicek C.P."/>
            <person name="Gaskell J.A."/>
            <person name="Kersten P."/>
            <person name="St John F."/>
            <person name="Glasner J."/>
            <person name="Sabat G."/>
            <person name="Splinter BonDurant S."/>
            <person name="Syed K."/>
            <person name="Yadav J."/>
            <person name="Mgbeahuruike A.C."/>
            <person name="Kovalchuk A."/>
            <person name="Asiegbu F.O."/>
            <person name="Lackner G."/>
            <person name="Hoffmeister D."/>
            <person name="Rencoret J."/>
            <person name="Gutierrez A."/>
            <person name="Sun H."/>
            <person name="Lindquist E."/>
            <person name="Barry K."/>
            <person name="Riley R."/>
            <person name="Grigoriev I.V."/>
            <person name="Henrissat B."/>
            <person name="Kues U."/>
            <person name="Berka R.M."/>
            <person name="Martinez A.T."/>
            <person name="Covert S.F."/>
            <person name="Blanchette R.A."/>
            <person name="Cullen D."/>
        </authorList>
    </citation>
    <scope>NUCLEOTIDE SEQUENCE [LARGE SCALE GENOMIC DNA]</scope>
    <source>
        <strain evidence="2 3">11061_1 CR5-6</strain>
    </source>
</reference>
<dbReference type="AlphaFoldDB" id="A0A0C3RV27"/>
<protein>
    <submittedName>
        <fullName evidence="2">Uncharacterized protein</fullName>
    </submittedName>
</protein>
<gene>
    <name evidence="2" type="ORF">PHLGIDRAFT_170289</name>
</gene>
<sequence length="209" mass="23165">MPHIVGPSQRAGTRVAHGRAEVNKPAASVPKTDPRSTQRYRGILRSALPCKKRPDPSTAHNAHARPHRASAVLLPSSTAALAPVLSKHHQRRWPASRRGPAESFDTPTCSSKLRSYYYFVLGCYQWTMPSCTARTIVERAIPPRHRILSRTTSAKRLRSALFCESVVRKPGSIVYELAMYLYRPKLSATVGSSDNTNSRGFIMLCGRAD</sequence>
<proteinExistence type="predicted"/>
<evidence type="ECO:0000256" key="1">
    <source>
        <dbReference type="SAM" id="MobiDB-lite"/>
    </source>
</evidence>
<organism evidence="2 3">
    <name type="scientific">Phlebiopsis gigantea (strain 11061_1 CR5-6)</name>
    <name type="common">White-rot fungus</name>
    <name type="synonym">Peniophora gigantea</name>
    <dbReference type="NCBI Taxonomy" id="745531"/>
    <lineage>
        <taxon>Eukaryota</taxon>
        <taxon>Fungi</taxon>
        <taxon>Dikarya</taxon>
        <taxon>Basidiomycota</taxon>
        <taxon>Agaricomycotina</taxon>
        <taxon>Agaricomycetes</taxon>
        <taxon>Polyporales</taxon>
        <taxon>Phanerochaetaceae</taxon>
        <taxon>Phlebiopsis</taxon>
    </lineage>
</organism>
<evidence type="ECO:0000313" key="3">
    <source>
        <dbReference type="Proteomes" id="UP000053257"/>
    </source>
</evidence>
<feature type="region of interest" description="Disordered" evidence="1">
    <location>
        <begin position="1"/>
        <end position="66"/>
    </location>
</feature>
<dbReference type="HOGENOM" id="CLU_1315809_0_0_1"/>
<evidence type="ECO:0000313" key="2">
    <source>
        <dbReference type="EMBL" id="KIP05036.1"/>
    </source>
</evidence>